<dbReference type="InterPro" id="IPR015422">
    <property type="entry name" value="PyrdxlP-dep_Trfase_small"/>
</dbReference>
<proteinExistence type="predicted"/>
<dbReference type="RefSeq" id="WP_144869916.1">
    <property type="nucleotide sequence ID" value="NZ_LR213884.1"/>
</dbReference>
<evidence type="ECO:0000313" key="2">
    <source>
        <dbReference type="EMBL" id="VEP12075.1"/>
    </source>
</evidence>
<accession>A0A563VL89</accession>
<dbReference type="InterPro" id="IPR015421">
    <property type="entry name" value="PyrdxlP-dep_Trfase_major"/>
</dbReference>
<sequence>MKLPPFKLERFFAQYEFKAPYLLCSSDCEAMTIEELLSLESGAVSQFHQTWLGYTESQGSPELRQVVTGIYQKIGTEDILIHASAEEAIFIFMNVALQSGDHLIVHFPCYQSHISIARSIGCEVSEWMSRETDDWELDLDWLRGAIQPNTKAILINCPHNPTGYVMSRAKLEELIAICRQHNLILFSDEVYRFLEYREEDTLPAACDLYENAVSLGAMSKTYGLAGLRIGWIATRNREIYDAMARFKDFTSICNSAPSEFLATLALRHQDKIIQRNLEIIARNLQVLTPFFSNHVDIFNWSSPKGGSTAFPSLRLDVNVEDFCFDLVNKKGVLLLPSNCFNYGDKHFRLGLGRKNLPECLERLEEYLDVSVSSY</sequence>
<evidence type="ECO:0000313" key="3">
    <source>
        <dbReference type="Proteomes" id="UP000320055"/>
    </source>
</evidence>
<feature type="domain" description="Aminotransferase class I/classII large" evidence="1">
    <location>
        <begin position="32"/>
        <end position="352"/>
    </location>
</feature>
<organism evidence="2 3">
    <name type="scientific">Hyella patelloides LEGE 07179</name>
    <dbReference type="NCBI Taxonomy" id="945734"/>
    <lineage>
        <taxon>Bacteria</taxon>
        <taxon>Bacillati</taxon>
        <taxon>Cyanobacteriota</taxon>
        <taxon>Cyanophyceae</taxon>
        <taxon>Pleurocapsales</taxon>
        <taxon>Hyellaceae</taxon>
        <taxon>Hyella</taxon>
    </lineage>
</organism>
<protein>
    <submittedName>
        <fullName evidence="2">Aminotransferase class I and II</fullName>
    </submittedName>
</protein>
<dbReference type="OrthoDB" id="9803354at2"/>
<dbReference type="AlphaFoldDB" id="A0A563VL89"/>
<dbReference type="GO" id="GO:0008483">
    <property type="term" value="F:transaminase activity"/>
    <property type="evidence" value="ECO:0007669"/>
    <property type="project" value="UniProtKB-KW"/>
</dbReference>
<keyword evidence="2" id="KW-0032">Aminotransferase</keyword>
<dbReference type="Gene3D" id="3.40.640.10">
    <property type="entry name" value="Type I PLP-dependent aspartate aminotransferase-like (Major domain)"/>
    <property type="match status" value="1"/>
</dbReference>
<gene>
    <name evidence="2" type="ORF">H1P_1310013</name>
</gene>
<dbReference type="CDD" id="cd00609">
    <property type="entry name" value="AAT_like"/>
    <property type="match status" value="1"/>
</dbReference>
<keyword evidence="2" id="KW-0808">Transferase</keyword>
<dbReference type="InterPro" id="IPR004839">
    <property type="entry name" value="Aminotransferase_I/II_large"/>
</dbReference>
<dbReference type="PANTHER" id="PTHR43510:SF1">
    <property type="entry name" value="AMINOTRANSFERASE FUNCTION, HYPOTHETICAL (EUROFUNG)"/>
    <property type="match status" value="1"/>
</dbReference>
<dbReference type="EMBL" id="CAACVJ010000037">
    <property type="protein sequence ID" value="VEP12075.1"/>
    <property type="molecule type" value="Genomic_DNA"/>
</dbReference>
<evidence type="ECO:0000259" key="1">
    <source>
        <dbReference type="Pfam" id="PF00155"/>
    </source>
</evidence>
<dbReference type="SUPFAM" id="SSF53383">
    <property type="entry name" value="PLP-dependent transferases"/>
    <property type="match status" value="1"/>
</dbReference>
<dbReference type="PANTHER" id="PTHR43510">
    <property type="entry name" value="AMINOTRANSFERASE FUNCTION, HYPOTHETICAL (EUROFUNG)"/>
    <property type="match status" value="1"/>
</dbReference>
<name>A0A563VL89_9CYAN</name>
<dbReference type="GO" id="GO:0030170">
    <property type="term" value="F:pyridoxal phosphate binding"/>
    <property type="evidence" value="ECO:0007669"/>
    <property type="project" value="InterPro"/>
</dbReference>
<keyword evidence="3" id="KW-1185">Reference proteome</keyword>
<reference evidence="2 3" key="1">
    <citation type="submission" date="2019-01" db="EMBL/GenBank/DDBJ databases">
        <authorList>
            <person name="Brito A."/>
        </authorList>
    </citation>
    <scope>NUCLEOTIDE SEQUENCE [LARGE SCALE GENOMIC DNA]</scope>
    <source>
        <strain evidence="2">1</strain>
    </source>
</reference>
<dbReference type="Gene3D" id="3.90.1150.10">
    <property type="entry name" value="Aspartate Aminotransferase, domain 1"/>
    <property type="match status" value="1"/>
</dbReference>
<dbReference type="Proteomes" id="UP000320055">
    <property type="component" value="Unassembled WGS sequence"/>
</dbReference>
<dbReference type="InterPro" id="IPR015424">
    <property type="entry name" value="PyrdxlP-dep_Trfase"/>
</dbReference>
<dbReference type="Pfam" id="PF00155">
    <property type="entry name" value="Aminotran_1_2"/>
    <property type="match status" value="1"/>
</dbReference>